<keyword evidence="3" id="KW-0808">Transferase</keyword>
<evidence type="ECO:0000259" key="6">
    <source>
        <dbReference type="Pfam" id="PF25371"/>
    </source>
</evidence>
<dbReference type="RefSeq" id="WP_093359306.1">
    <property type="nucleotide sequence ID" value="NZ_FOLG01000001.1"/>
</dbReference>
<keyword evidence="4" id="KW-0949">S-adenosyl-L-methionine</keyword>
<dbReference type="AlphaFoldDB" id="A0A1I1EID9"/>
<evidence type="ECO:0000313" key="7">
    <source>
        <dbReference type="EMBL" id="SFB85188.1"/>
    </source>
</evidence>
<dbReference type="InterPro" id="IPR003333">
    <property type="entry name" value="CMAS"/>
</dbReference>
<evidence type="ECO:0000256" key="3">
    <source>
        <dbReference type="ARBA" id="ARBA00022679"/>
    </source>
</evidence>
<dbReference type="InterPro" id="IPR057206">
    <property type="entry name" value="DUF7884"/>
</dbReference>
<dbReference type="CDD" id="cd02440">
    <property type="entry name" value="AdoMet_MTases"/>
    <property type="match status" value="1"/>
</dbReference>
<evidence type="ECO:0000313" key="8">
    <source>
        <dbReference type="Proteomes" id="UP000198728"/>
    </source>
</evidence>
<dbReference type="OrthoDB" id="9782855at2"/>
<comment type="similarity">
    <text evidence="1">Belongs to the CFA/CMAS family.</text>
</comment>
<dbReference type="GO" id="GO:0008168">
    <property type="term" value="F:methyltransferase activity"/>
    <property type="evidence" value="ECO:0007669"/>
    <property type="project" value="UniProtKB-KW"/>
</dbReference>
<gene>
    <name evidence="7" type="ORF">SAMN04488094_101765</name>
</gene>
<dbReference type="Pfam" id="PF25371">
    <property type="entry name" value="DUF7884"/>
    <property type="match status" value="1"/>
</dbReference>
<keyword evidence="8" id="KW-1185">Reference proteome</keyword>
<feature type="domain" description="DUF7884" evidence="6">
    <location>
        <begin position="19"/>
        <end position="86"/>
    </location>
</feature>
<dbReference type="Proteomes" id="UP000198728">
    <property type="component" value="Unassembled WGS sequence"/>
</dbReference>
<dbReference type="InterPro" id="IPR050723">
    <property type="entry name" value="CFA/CMAS"/>
</dbReference>
<dbReference type="PANTHER" id="PTHR43667:SF1">
    <property type="entry name" value="CYCLOPROPANE-FATTY-ACYL-PHOSPHOLIPID SYNTHASE"/>
    <property type="match status" value="1"/>
</dbReference>
<accession>A0A1I1EID9</accession>
<keyword evidence="5" id="KW-0443">Lipid metabolism</keyword>
<dbReference type="PANTHER" id="PTHR43667">
    <property type="entry name" value="CYCLOPROPANE-FATTY-ACYL-PHOSPHOLIPID SYNTHASE"/>
    <property type="match status" value="1"/>
</dbReference>
<reference evidence="7 8" key="1">
    <citation type="submission" date="2016-10" db="EMBL/GenBank/DDBJ databases">
        <authorList>
            <person name="de Groot N.N."/>
        </authorList>
    </citation>
    <scope>NUCLEOTIDE SEQUENCE [LARGE SCALE GENOMIC DNA]</scope>
    <source>
        <strain evidence="7 8">DSM 19548</strain>
    </source>
</reference>
<dbReference type="STRING" id="441112.SAMN04488094_101765"/>
<dbReference type="SUPFAM" id="SSF53335">
    <property type="entry name" value="S-adenosyl-L-methionine-dependent methyltransferases"/>
    <property type="match status" value="1"/>
</dbReference>
<dbReference type="PIRSF" id="PIRSF003085">
    <property type="entry name" value="CMAS"/>
    <property type="match status" value="1"/>
</dbReference>
<dbReference type="GO" id="GO:0032259">
    <property type="term" value="P:methylation"/>
    <property type="evidence" value="ECO:0007669"/>
    <property type="project" value="UniProtKB-KW"/>
</dbReference>
<evidence type="ECO:0000256" key="1">
    <source>
        <dbReference type="ARBA" id="ARBA00010815"/>
    </source>
</evidence>
<evidence type="ECO:0000256" key="4">
    <source>
        <dbReference type="ARBA" id="ARBA00022691"/>
    </source>
</evidence>
<evidence type="ECO:0000256" key="2">
    <source>
        <dbReference type="ARBA" id="ARBA00022603"/>
    </source>
</evidence>
<dbReference type="InterPro" id="IPR029063">
    <property type="entry name" value="SAM-dependent_MTases_sf"/>
</dbReference>
<organism evidence="7 8">
    <name type="scientific">Tropicimonas isoalkanivorans</name>
    <dbReference type="NCBI Taxonomy" id="441112"/>
    <lineage>
        <taxon>Bacteria</taxon>
        <taxon>Pseudomonadati</taxon>
        <taxon>Pseudomonadota</taxon>
        <taxon>Alphaproteobacteria</taxon>
        <taxon>Rhodobacterales</taxon>
        <taxon>Roseobacteraceae</taxon>
        <taxon>Tropicimonas</taxon>
    </lineage>
</organism>
<sequence length="408" mass="46441">MFNRLFDTTLRRLIGTGTLTVIDAEGTSRTYGSGSSPQCTVRFTDPDLPRKLLANPDLALGEAYMDERLTIEEGDLPDFLALILANRGAGHTALPIEAHLAMRRSLRRAAQRNPVSRAQRNVAHHYDLSGALYDLFLDEDRNYSCAYFKTPNDTLEVAQAQKKAHIARKLLLEPDMRVFDIGCGWGGLALTLARDHGARVLGVTLSEEQHKVANERVQAAGLADRIEIRLADYRTVTGSFDRVVSVGMFEHVGVPHYREYFSHVRQRLTEDGVALIHTIGRNTPPGSTSPWIDKYIFPGGYVPALSEMMAPIEKERLWVTDVEVWRLHYAETLRHWRERFEANIDAARALYDERFCRMWRYYLTASEMSFRHFNQNVFQVQIARRQDAVPLTRDYLYEGLKQDGPVAG</sequence>
<dbReference type="EMBL" id="FOLG01000001">
    <property type="protein sequence ID" value="SFB85188.1"/>
    <property type="molecule type" value="Genomic_DNA"/>
</dbReference>
<dbReference type="Gene3D" id="3.40.50.150">
    <property type="entry name" value="Vaccinia Virus protein VP39"/>
    <property type="match status" value="1"/>
</dbReference>
<protein>
    <submittedName>
        <fullName evidence="7">Cyclopropane-fatty-acyl-phospholipid synthase</fullName>
    </submittedName>
</protein>
<proteinExistence type="inferred from homology"/>
<evidence type="ECO:0000256" key="5">
    <source>
        <dbReference type="ARBA" id="ARBA00023098"/>
    </source>
</evidence>
<dbReference type="Pfam" id="PF02353">
    <property type="entry name" value="CMAS"/>
    <property type="match status" value="1"/>
</dbReference>
<dbReference type="GO" id="GO:0008610">
    <property type="term" value="P:lipid biosynthetic process"/>
    <property type="evidence" value="ECO:0007669"/>
    <property type="project" value="InterPro"/>
</dbReference>
<keyword evidence="2" id="KW-0489">Methyltransferase</keyword>
<name>A0A1I1EID9_9RHOB</name>